<reference evidence="2 3" key="1">
    <citation type="submission" date="2024-09" db="EMBL/GenBank/DDBJ databases">
        <title>Chromosome-scale assembly of Riccia sorocarpa.</title>
        <authorList>
            <person name="Paukszto L."/>
        </authorList>
    </citation>
    <scope>NUCLEOTIDE SEQUENCE [LARGE SCALE GENOMIC DNA]</scope>
    <source>
        <strain evidence="2">LP-2024</strain>
        <tissue evidence="2">Aerial parts of the thallus</tissue>
    </source>
</reference>
<evidence type="ECO:0000313" key="3">
    <source>
        <dbReference type="Proteomes" id="UP001633002"/>
    </source>
</evidence>
<keyword evidence="3" id="KW-1185">Reference proteome</keyword>
<evidence type="ECO:0000313" key="2">
    <source>
        <dbReference type="EMBL" id="KAL3694808.1"/>
    </source>
</evidence>
<protein>
    <submittedName>
        <fullName evidence="2">Uncharacterized protein</fullName>
    </submittedName>
</protein>
<feature type="coiled-coil region" evidence="1">
    <location>
        <begin position="125"/>
        <end position="173"/>
    </location>
</feature>
<keyword evidence="1" id="KW-0175">Coiled coil</keyword>
<comment type="caution">
    <text evidence="2">The sequence shown here is derived from an EMBL/GenBank/DDBJ whole genome shotgun (WGS) entry which is preliminary data.</text>
</comment>
<proteinExistence type="predicted"/>
<dbReference type="EMBL" id="JBJQOH010000003">
    <property type="protein sequence ID" value="KAL3694808.1"/>
    <property type="molecule type" value="Genomic_DNA"/>
</dbReference>
<gene>
    <name evidence="2" type="ORF">R1sor_008459</name>
</gene>
<name>A0ABD3HTV0_9MARC</name>
<dbReference type="AlphaFoldDB" id="A0ABD3HTV0"/>
<sequence length="189" mass="22175">MYKLDHIEEKLRFVMDERERLEETFSAIVCDRMSLATFDKEMSASVMRREEFETHTTPPMRRVEDIQEEDLQALRQISALLHDSVTLRNLENGYKLEAAKDGKSTLLRPTTEDIETKLGETMYKRLSLEKELSAAVRKREESQKRLTDGVKRRERLEKNLGAEMNRLIRLEKKLIAIKEIEENGGYLTI</sequence>
<dbReference type="Proteomes" id="UP001633002">
    <property type="component" value="Unassembled WGS sequence"/>
</dbReference>
<accession>A0ABD3HTV0</accession>
<organism evidence="2 3">
    <name type="scientific">Riccia sorocarpa</name>
    <dbReference type="NCBI Taxonomy" id="122646"/>
    <lineage>
        <taxon>Eukaryota</taxon>
        <taxon>Viridiplantae</taxon>
        <taxon>Streptophyta</taxon>
        <taxon>Embryophyta</taxon>
        <taxon>Marchantiophyta</taxon>
        <taxon>Marchantiopsida</taxon>
        <taxon>Marchantiidae</taxon>
        <taxon>Marchantiales</taxon>
        <taxon>Ricciaceae</taxon>
        <taxon>Riccia</taxon>
    </lineage>
</organism>
<evidence type="ECO:0000256" key="1">
    <source>
        <dbReference type="SAM" id="Coils"/>
    </source>
</evidence>